<protein>
    <recommendedName>
        <fullName evidence="6">B-cell receptor-associated 31-like protein</fullName>
    </recommendedName>
</protein>
<reference evidence="3" key="1">
    <citation type="submission" date="2011-02" db="EMBL/GenBank/DDBJ databases">
        <authorList>
            <person name="Aslett M."/>
        </authorList>
    </citation>
    <scope>NUCLEOTIDE SEQUENCE</scope>
    <source>
        <strain evidence="3">Liverpool</strain>
    </source>
</reference>
<dbReference type="EMBL" id="FR823383">
    <property type="protein sequence ID" value="CBZ50242.1"/>
    <property type="molecule type" value="Genomic_DNA"/>
</dbReference>
<feature type="transmembrane region" description="Helical" evidence="2">
    <location>
        <begin position="44"/>
        <end position="61"/>
    </location>
</feature>
<dbReference type="GeneID" id="13446299"/>
<reference evidence="5" key="3">
    <citation type="journal article" date="2012" name="PLoS Pathog.">
        <title>Comparative genomics of the apicomplexan parasites Toxoplasma gondii and Neospora caninum: Coccidia differing in host range and transmission strategy.</title>
        <authorList>
            <person name="Reid A.J."/>
            <person name="Vermont S.J."/>
            <person name="Cotton J.A."/>
            <person name="Harris D."/>
            <person name="Hill-Cawthorne G.A."/>
            <person name="Konen-Waisman S."/>
            <person name="Latham S.M."/>
            <person name="Mourier T."/>
            <person name="Norton R."/>
            <person name="Quail M.A."/>
            <person name="Sanders M."/>
            <person name="Shanmugam D."/>
            <person name="Sohal A."/>
            <person name="Wasmuth J.D."/>
            <person name="Brunk B."/>
            <person name="Grigg M.E."/>
            <person name="Howard J.C."/>
            <person name="Parkinson J."/>
            <person name="Roos D.S."/>
            <person name="Trees A.J."/>
            <person name="Berriman M."/>
            <person name="Pain A."/>
            <person name="Wastling J.M."/>
        </authorList>
    </citation>
    <scope>NUCLEOTIDE SEQUENCE [LARGE SCALE GENOMIC DNA]</scope>
    <source>
        <strain evidence="5">Liverpool</strain>
    </source>
</reference>
<gene>
    <name evidence="4" type="ORF">BN1204_007160</name>
    <name evidence="3" type="ORF">NCLIV_007160</name>
</gene>
<keyword evidence="2" id="KW-1133">Transmembrane helix</keyword>
<dbReference type="OMA" id="QRACISF"/>
<feature type="transmembrane region" description="Helical" evidence="2">
    <location>
        <begin position="111"/>
        <end position="135"/>
    </location>
</feature>
<evidence type="ECO:0000313" key="3">
    <source>
        <dbReference type="EMBL" id="CBZ50242.1"/>
    </source>
</evidence>
<name>F0V9T1_NEOCL</name>
<dbReference type="FunCoup" id="F0V9T1">
    <property type="interactions" value="2"/>
</dbReference>
<dbReference type="AlphaFoldDB" id="F0V9T1"/>
<reference evidence="4" key="4">
    <citation type="journal article" date="2015" name="PLoS ONE">
        <title>Comprehensive Evaluation of Toxoplasma gondii VEG and Neospora caninum LIV Genomes with Tachyzoite Stage Transcriptome and Proteome Defines Novel Transcript Features.</title>
        <authorList>
            <person name="Ramaprasad A."/>
            <person name="Mourier T."/>
            <person name="Naeem R."/>
            <person name="Malas T.B."/>
            <person name="Moussa E."/>
            <person name="Panigrahi A."/>
            <person name="Vermont S.J."/>
            <person name="Otto T.D."/>
            <person name="Wastling J."/>
            <person name="Pain A."/>
        </authorList>
    </citation>
    <scope>NUCLEOTIDE SEQUENCE</scope>
    <source>
        <strain evidence="4">Liverpool</strain>
    </source>
</reference>
<keyword evidence="2" id="KW-0472">Membrane</keyword>
<dbReference type="RefSeq" id="XP_003880277.1">
    <property type="nucleotide sequence ID" value="XM_003880228.1"/>
</dbReference>
<dbReference type="VEuPathDB" id="ToxoDB:NCLIV_007160"/>
<evidence type="ECO:0008006" key="6">
    <source>
        <dbReference type="Google" id="ProtNLM"/>
    </source>
</evidence>
<feature type="compositionally biased region" description="Basic and acidic residues" evidence="1">
    <location>
        <begin position="189"/>
        <end position="222"/>
    </location>
</feature>
<evidence type="ECO:0000313" key="4">
    <source>
        <dbReference type="EMBL" id="CEL64843.1"/>
    </source>
</evidence>
<evidence type="ECO:0000256" key="1">
    <source>
        <dbReference type="SAM" id="MobiDB-lite"/>
    </source>
</evidence>
<sequence length="229" mass="25827">MKEIAFFLLPLGGLLAFLLCLPIQWLQRACISFSSLQLSLGRRVSLRLSAIFFLYSLLRFVHTCMRVARDAAPQALGSPGLPPLGAAHSPATGFSLDVRRQAQVLRHQRNFWITLSAVFVWLFVWWLAKLLGWYWCSLEAKQKEVDTLKEEVRRATEAPRPARPRSDEPPAGEALEQTKSGPEEVELTTVERRKADSNAEKETDAHTESGETRQRLCKKADARTLGLLD</sequence>
<dbReference type="EMBL" id="LN714477">
    <property type="protein sequence ID" value="CEL64843.1"/>
    <property type="molecule type" value="Genomic_DNA"/>
</dbReference>
<dbReference type="eggNOG" id="ENOG502SWDX">
    <property type="taxonomic scope" value="Eukaryota"/>
</dbReference>
<keyword evidence="2" id="KW-0812">Transmembrane</keyword>
<dbReference type="OrthoDB" id="435607at2759"/>
<accession>F0V9T1</accession>
<evidence type="ECO:0000256" key="2">
    <source>
        <dbReference type="SAM" id="Phobius"/>
    </source>
</evidence>
<keyword evidence="5" id="KW-1185">Reference proteome</keyword>
<organism evidence="3 5">
    <name type="scientific">Neospora caninum (strain Liverpool)</name>
    <dbReference type="NCBI Taxonomy" id="572307"/>
    <lineage>
        <taxon>Eukaryota</taxon>
        <taxon>Sar</taxon>
        <taxon>Alveolata</taxon>
        <taxon>Apicomplexa</taxon>
        <taxon>Conoidasida</taxon>
        <taxon>Coccidia</taxon>
        <taxon>Eucoccidiorida</taxon>
        <taxon>Eimeriorina</taxon>
        <taxon>Sarcocystidae</taxon>
        <taxon>Neospora</taxon>
    </lineage>
</organism>
<feature type="region of interest" description="Disordered" evidence="1">
    <location>
        <begin position="152"/>
        <end position="229"/>
    </location>
</feature>
<proteinExistence type="predicted"/>
<dbReference type="InParanoid" id="F0V9T1"/>
<dbReference type="Proteomes" id="UP000007494">
    <property type="component" value="Chromosome III"/>
</dbReference>
<evidence type="ECO:0000313" key="5">
    <source>
        <dbReference type="Proteomes" id="UP000007494"/>
    </source>
</evidence>
<reference evidence="3" key="2">
    <citation type="submission" date="2011-03" db="EMBL/GenBank/DDBJ databases">
        <title>Comparative genomics and transcriptomics of Neospora caninum and Toxoplasma gondii.</title>
        <authorList>
            <person name="Reid A.J."/>
            <person name="Sohal A."/>
            <person name="Harris D."/>
            <person name="Quail M."/>
            <person name="Sanders M."/>
            <person name="Berriman M."/>
            <person name="Wastling J.M."/>
            <person name="Pain A."/>
        </authorList>
    </citation>
    <scope>NUCLEOTIDE SEQUENCE</scope>
    <source>
        <strain evidence="3">Liverpool</strain>
    </source>
</reference>